<dbReference type="RefSeq" id="WP_166592505.1">
    <property type="nucleotide sequence ID" value="NZ_CP090311.1"/>
</dbReference>
<name>A0A7X1GJS7_9PSED</name>
<dbReference type="PROSITE" id="PS51891">
    <property type="entry name" value="CENP_V_GFA"/>
    <property type="match status" value="1"/>
</dbReference>
<dbReference type="InterPro" id="IPR011057">
    <property type="entry name" value="Mss4-like_sf"/>
</dbReference>
<reference evidence="6 7" key="1">
    <citation type="submission" date="2020-08" db="EMBL/GenBank/DDBJ databases">
        <title>Pseudomonas sp. nov.</title>
        <authorList>
            <person name="Gieschler S."/>
            <person name="Fiedler G."/>
            <person name="Brinks E."/>
            <person name="Boehnlein C."/>
            <person name="Franz C.M.A.P."/>
            <person name="Kabisch J."/>
        </authorList>
    </citation>
    <scope>NUCLEOTIDE SEQUENCE [LARGE SCALE GENOMIC DNA]</scope>
    <source>
        <strain evidence="6 7">MBT-1</strain>
    </source>
</reference>
<proteinExistence type="inferred from homology"/>
<evidence type="ECO:0000256" key="2">
    <source>
        <dbReference type="ARBA" id="ARBA00022723"/>
    </source>
</evidence>
<keyword evidence="7" id="KW-1185">Reference proteome</keyword>
<keyword evidence="2" id="KW-0479">Metal-binding</keyword>
<protein>
    <submittedName>
        <fullName evidence="6">GFA family protein</fullName>
    </submittedName>
</protein>
<evidence type="ECO:0000256" key="1">
    <source>
        <dbReference type="ARBA" id="ARBA00005495"/>
    </source>
</evidence>
<evidence type="ECO:0000313" key="6">
    <source>
        <dbReference type="EMBL" id="MBC2692728.1"/>
    </source>
</evidence>
<dbReference type="Pfam" id="PF04828">
    <property type="entry name" value="GFA"/>
    <property type="match status" value="1"/>
</dbReference>
<evidence type="ECO:0000256" key="4">
    <source>
        <dbReference type="ARBA" id="ARBA00023239"/>
    </source>
</evidence>
<dbReference type="InterPro" id="IPR006913">
    <property type="entry name" value="CENP-V/GFA"/>
</dbReference>
<comment type="similarity">
    <text evidence="1">Belongs to the Gfa family.</text>
</comment>
<dbReference type="Proteomes" id="UP000526003">
    <property type="component" value="Unassembled WGS sequence"/>
</dbReference>
<sequence length="138" mass="15412">MPTLHGSCLCQAIAYEVDSLDMPISHCHCHTCRKAHAAPFASTAGVNREHFRWIRGLELLSSFESSPGKLRHFCSRCGSHLVAERPAQPHVIVRVATLDDDPGHRPQAHIWTSHDVPWVAHQGLVECAQWQPPADTER</sequence>
<accession>A0A7X1GJS7</accession>
<dbReference type="EMBL" id="JACMYG010000032">
    <property type="protein sequence ID" value="MBC2692728.1"/>
    <property type="molecule type" value="Genomic_DNA"/>
</dbReference>
<dbReference type="SUPFAM" id="SSF51316">
    <property type="entry name" value="Mss4-like"/>
    <property type="match status" value="1"/>
</dbReference>
<gene>
    <name evidence="6" type="ORF">H7995_23340</name>
</gene>
<evidence type="ECO:0000256" key="3">
    <source>
        <dbReference type="ARBA" id="ARBA00022833"/>
    </source>
</evidence>
<organism evidence="6 7">
    <name type="scientific">Pseudomonas kielensis</name>
    <dbReference type="NCBI Taxonomy" id="2762577"/>
    <lineage>
        <taxon>Bacteria</taxon>
        <taxon>Pseudomonadati</taxon>
        <taxon>Pseudomonadota</taxon>
        <taxon>Gammaproteobacteria</taxon>
        <taxon>Pseudomonadales</taxon>
        <taxon>Pseudomonadaceae</taxon>
        <taxon>Pseudomonas</taxon>
    </lineage>
</organism>
<dbReference type="PANTHER" id="PTHR33337">
    <property type="entry name" value="GFA DOMAIN-CONTAINING PROTEIN"/>
    <property type="match status" value="1"/>
</dbReference>
<dbReference type="GO" id="GO:0046872">
    <property type="term" value="F:metal ion binding"/>
    <property type="evidence" value="ECO:0007669"/>
    <property type="project" value="UniProtKB-KW"/>
</dbReference>
<dbReference type="AlphaFoldDB" id="A0A7X1GJS7"/>
<keyword evidence="4" id="KW-0456">Lyase</keyword>
<comment type="caution">
    <text evidence="6">The sequence shown here is derived from an EMBL/GenBank/DDBJ whole genome shotgun (WGS) entry which is preliminary data.</text>
</comment>
<evidence type="ECO:0000313" key="7">
    <source>
        <dbReference type="Proteomes" id="UP000526003"/>
    </source>
</evidence>
<feature type="domain" description="CENP-V/GFA" evidence="5">
    <location>
        <begin position="4"/>
        <end position="119"/>
    </location>
</feature>
<keyword evidence="3" id="KW-0862">Zinc</keyword>
<dbReference type="Gene3D" id="3.90.1590.10">
    <property type="entry name" value="glutathione-dependent formaldehyde- activating enzyme (gfa)"/>
    <property type="match status" value="1"/>
</dbReference>
<dbReference type="GO" id="GO:0016846">
    <property type="term" value="F:carbon-sulfur lyase activity"/>
    <property type="evidence" value="ECO:0007669"/>
    <property type="project" value="InterPro"/>
</dbReference>
<evidence type="ECO:0000259" key="5">
    <source>
        <dbReference type="PROSITE" id="PS51891"/>
    </source>
</evidence>
<dbReference type="PANTHER" id="PTHR33337:SF40">
    <property type="entry name" value="CENP-V_GFA DOMAIN-CONTAINING PROTEIN-RELATED"/>
    <property type="match status" value="1"/>
</dbReference>